<evidence type="ECO:0000313" key="1">
    <source>
        <dbReference type="Proteomes" id="UP000887579"/>
    </source>
</evidence>
<accession>A0AC34GRP5</accession>
<sequence length="925" mass="104302">MSSRRHSELSYSSNMNLKDKGDENSTPVAIDINTPREKHVPMKKTRVSDTPLSSRQQNLALKGDKNHEETFVEPSFVAAPPAAESKLLMDITQESGTFNNEEKVAASVQQSSSSTSAQRTQSAQKSVSFQIVKHLEETPVEQSFVVAPPAAKSESLMDVTQESEISYDEEKLDASLQQSTSAQRTQSADISYLGGSMVSFLEEEMQIYAEEQCKCVRFQSVIKEYTAIREKFDAKPRGESVNTTMKNEASFNQLAEEEIFYLNEELAKTKMEVEEYKIKADIAKKEADDYQFVLDEEKRRAKNRLADLQKENFALSDELEALKFGGGDAFQQENDATKELQEQILQLNEQYLKANAEVEEYKLQAKNAQQEAENLRHFMKVQKDSINSCIGEALQHKNAEIESLKADMGDTEKMKKQLVRLEEKAKMFDEVVKRGSEVEEIYKELKAKMVSMKNAHADLQSQNDVMVNSLESEIAVLGNEKSNLQKALNDKDDELNQLKSSGEKEKAEMQEQIAFLSDQLSKVTLEVEEYKIKTDIAKKEVDDFQFVLDEEKLRAENRIADLQKENFTFSDEIGSLKLSGEDAVRQHNDAINKLQEEIYQLNEQYLKANAEAEEYKLQAKNGHQEAEDLQYALNAEKDSMNARIAEIEQQKNAEIESLKAAIGDSEAMKKELVQLKEKEKMFDDAVKRGFEVEEICKELKAKMVNSLKSEIDVLGNEKANLQKAFNDKDDELNQLKSSGEKEKAEMTEQISFLNEQLSKVTLEVEEFKSKADVAKKEAEALSATNEKLNKKITKLYDDLDAADAERKESSELIFDLTTKLSKFTGEEVRGGINMAEVVSPRPLSPDNSFKSANEEPQPSASSVKLDHDEEEKAISPTKSKGTPKRKPSIGARITSPFRRGNKKDESQNTSAAAKKDDNATSCTTQ</sequence>
<dbReference type="Proteomes" id="UP000887579">
    <property type="component" value="Unplaced"/>
</dbReference>
<dbReference type="WBParaSite" id="ES5_v2.g726.t1">
    <property type="protein sequence ID" value="ES5_v2.g726.t1"/>
    <property type="gene ID" value="ES5_v2.g726"/>
</dbReference>
<proteinExistence type="predicted"/>
<protein>
    <submittedName>
        <fullName evidence="2">Uncharacterized protein</fullName>
    </submittedName>
</protein>
<evidence type="ECO:0000313" key="2">
    <source>
        <dbReference type="WBParaSite" id="ES5_v2.g726.t1"/>
    </source>
</evidence>
<reference evidence="2" key="1">
    <citation type="submission" date="2022-11" db="UniProtKB">
        <authorList>
            <consortium name="WormBaseParasite"/>
        </authorList>
    </citation>
    <scope>IDENTIFICATION</scope>
</reference>
<organism evidence="1 2">
    <name type="scientific">Panagrolaimus sp. ES5</name>
    <dbReference type="NCBI Taxonomy" id="591445"/>
    <lineage>
        <taxon>Eukaryota</taxon>
        <taxon>Metazoa</taxon>
        <taxon>Ecdysozoa</taxon>
        <taxon>Nematoda</taxon>
        <taxon>Chromadorea</taxon>
        <taxon>Rhabditida</taxon>
        <taxon>Tylenchina</taxon>
        <taxon>Panagrolaimomorpha</taxon>
        <taxon>Panagrolaimoidea</taxon>
        <taxon>Panagrolaimidae</taxon>
        <taxon>Panagrolaimus</taxon>
    </lineage>
</organism>
<name>A0AC34GRP5_9BILA</name>